<gene>
    <name evidence="2" type="ORF">THAOC_37609</name>
</gene>
<organism evidence="2 3">
    <name type="scientific">Thalassiosira oceanica</name>
    <name type="common">Marine diatom</name>
    <dbReference type="NCBI Taxonomy" id="159749"/>
    <lineage>
        <taxon>Eukaryota</taxon>
        <taxon>Sar</taxon>
        <taxon>Stramenopiles</taxon>
        <taxon>Ochrophyta</taxon>
        <taxon>Bacillariophyta</taxon>
        <taxon>Coscinodiscophyceae</taxon>
        <taxon>Thalassiosirophycidae</taxon>
        <taxon>Thalassiosirales</taxon>
        <taxon>Thalassiosiraceae</taxon>
        <taxon>Thalassiosira</taxon>
    </lineage>
</organism>
<evidence type="ECO:0000256" key="1">
    <source>
        <dbReference type="SAM" id="MobiDB-lite"/>
    </source>
</evidence>
<feature type="region of interest" description="Disordered" evidence="1">
    <location>
        <begin position="1"/>
        <end position="36"/>
    </location>
</feature>
<dbReference type="EMBL" id="AGNL01050467">
    <property type="protein sequence ID" value="EJK43901.1"/>
    <property type="molecule type" value="Genomic_DNA"/>
</dbReference>
<proteinExistence type="predicted"/>
<reference evidence="2 3" key="1">
    <citation type="journal article" date="2012" name="Genome Biol.">
        <title>Genome and low-iron response of an oceanic diatom adapted to chronic iron limitation.</title>
        <authorList>
            <person name="Lommer M."/>
            <person name="Specht M."/>
            <person name="Roy A.S."/>
            <person name="Kraemer L."/>
            <person name="Andreson R."/>
            <person name="Gutowska M.A."/>
            <person name="Wolf J."/>
            <person name="Bergner S.V."/>
            <person name="Schilhabel M.B."/>
            <person name="Klostermeier U.C."/>
            <person name="Beiko R.G."/>
            <person name="Rosenstiel P."/>
            <person name="Hippler M."/>
            <person name="Laroche J."/>
        </authorList>
    </citation>
    <scope>NUCLEOTIDE SEQUENCE [LARGE SCALE GENOMIC DNA]</scope>
    <source>
        <strain evidence="2 3">CCMP1005</strain>
    </source>
</reference>
<comment type="caution">
    <text evidence="2">The sequence shown here is derived from an EMBL/GenBank/DDBJ whole genome shotgun (WGS) entry which is preliminary data.</text>
</comment>
<protein>
    <submittedName>
        <fullName evidence="2">Uncharacterized protein</fullName>
    </submittedName>
</protein>
<evidence type="ECO:0000313" key="3">
    <source>
        <dbReference type="Proteomes" id="UP000266841"/>
    </source>
</evidence>
<feature type="compositionally biased region" description="Basic and acidic residues" evidence="1">
    <location>
        <begin position="15"/>
        <end position="36"/>
    </location>
</feature>
<keyword evidence="3" id="KW-1185">Reference proteome</keyword>
<name>K0R5N4_THAOC</name>
<sequence>AVEEANASELSVGEGKSDIMDDDVRGSGDKRESAPHQLDDELFLYEGEAASIWPKCSGEGSLEVIGDSEEVVIPSTVTTLGDCAFCQFNGGLIGMRAEHQRAGACDPRPKSLPHPPR</sequence>
<dbReference type="AlphaFoldDB" id="K0R5N4"/>
<evidence type="ECO:0000313" key="2">
    <source>
        <dbReference type="EMBL" id="EJK43901.1"/>
    </source>
</evidence>
<dbReference type="Proteomes" id="UP000266841">
    <property type="component" value="Unassembled WGS sequence"/>
</dbReference>
<feature type="non-terminal residue" evidence="2">
    <location>
        <position position="1"/>
    </location>
</feature>
<accession>K0R5N4</accession>